<dbReference type="EC" id="6.1.1.21" evidence="1"/>
<dbReference type="InterPro" id="IPR041715">
    <property type="entry name" value="HisRS-like_core"/>
</dbReference>
<organism evidence="4 5">
    <name type="scientific">Ambispora leptoticha</name>
    <dbReference type="NCBI Taxonomy" id="144679"/>
    <lineage>
        <taxon>Eukaryota</taxon>
        <taxon>Fungi</taxon>
        <taxon>Fungi incertae sedis</taxon>
        <taxon>Mucoromycota</taxon>
        <taxon>Glomeromycotina</taxon>
        <taxon>Glomeromycetes</taxon>
        <taxon>Archaeosporales</taxon>
        <taxon>Ambisporaceae</taxon>
        <taxon>Ambispora</taxon>
    </lineage>
</organism>
<evidence type="ECO:0000259" key="3">
    <source>
        <dbReference type="PROSITE" id="PS50862"/>
    </source>
</evidence>
<comment type="caution">
    <text evidence="4">The sequence shown here is derived from an EMBL/GenBank/DDBJ whole genome shotgun (WGS) entry which is preliminary data.</text>
</comment>
<dbReference type="Proteomes" id="UP000789508">
    <property type="component" value="Unassembled WGS sequence"/>
</dbReference>
<dbReference type="InterPro" id="IPR004516">
    <property type="entry name" value="HisRS/HisZ"/>
</dbReference>
<gene>
    <name evidence="4" type="ORF">ALEPTO_LOCUS59</name>
</gene>
<protein>
    <recommendedName>
        <fullName evidence="1">histidine--tRNA ligase</fullName>
        <ecNumber evidence="1">6.1.1.21</ecNumber>
    </recommendedName>
</protein>
<name>A0A9N8V581_9GLOM</name>
<evidence type="ECO:0000313" key="5">
    <source>
        <dbReference type="Proteomes" id="UP000789508"/>
    </source>
</evidence>
<accession>A0A9N8V581</accession>
<proteinExistence type="predicted"/>
<dbReference type="InterPro" id="IPR006195">
    <property type="entry name" value="aa-tRNA-synth_II"/>
</dbReference>
<dbReference type="InterPro" id="IPR045864">
    <property type="entry name" value="aa-tRNA-synth_II/BPL/LPL"/>
</dbReference>
<dbReference type="CDD" id="cd00773">
    <property type="entry name" value="HisRS-like_core"/>
    <property type="match status" value="1"/>
</dbReference>
<dbReference type="GO" id="GO:0006427">
    <property type="term" value="P:histidyl-tRNA aminoacylation"/>
    <property type="evidence" value="ECO:0007669"/>
    <property type="project" value="TreeGrafter"/>
</dbReference>
<evidence type="ECO:0000313" key="4">
    <source>
        <dbReference type="EMBL" id="CAG8437957.1"/>
    </source>
</evidence>
<dbReference type="EMBL" id="CAJVPS010000002">
    <property type="protein sequence ID" value="CAG8437957.1"/>
    <property type="molecule type" value="Genomic_DNA"/>
</dbReference>
<dbReference type="GO" id="GO:0005737">
    <property type="term" value="C:cytoplasm"/>
    <property type="evidence" value="ECO:0007669"/>
    <property type="project" value="InterPro"/>
</dbReference>
<feature type="domain" description="Aminoacyl-transfer RNA synthetases class-II family profile" evidence="3">
    <location>
        <begin position="1"/>
        <end position="284"/>
    </location>
</feature>
<dbReference type="SUPFAM" id="SSF55681">
    <property type="entry name" value="Class II aaRS and biotin synthetases"/>
    <property type="match status" value="1"/>
</dbReference>
<dbReference type="AlphaFoldDB" id="A0A9N8V581"/>
<dbReference type="PROSITE" id="PS50862">
    <property type="entry name" value="AA_TRNA_LIGASE_II"/>
    <property type="match status" value="1"/>
</dbReference>
<sequence length="288" mass="32987">MSKLNRPRGTQDIYPSSSLLYQKIQQIISKLLQKNNYQLVIFPTFENAELFTNSLGSTTDIIHKEMFTFSDRKGRLLALRPEGTASVVRMVCENKLIQEGVELINAKGVVADYQLLKLVVDIFYELGITEFTFSLNYLGDNETKENYKSELKSFIEAKDIDLCKNCQARYQNNPLRILDCSIYQLLKKFNFPYTYDYSLVRGLDYYTGLVFEASLGENKALLGGGRYDKLYQEIGDIDVPALGFAIGIDRLINYLETSGLSSKLLENFNKIDVFFFLSVPEFYPDVLD</sequence>
<dbReference type="GO" id="GO:0004821">
    <property type="term" value="F:histidine-tRNA ligase activity"/>
    <property type="evidence" value="ECO:0007669"/>
    <property type="project" value="UniProtKB-EC"/>
</dbReference>
<evidence type="ECO:0000256" key="2">
    <source>
        <dbReference type="ARBA" id="ARBA00047639"/>
    </source>
</evidence>
<dbReference type="Pfam" id="PF13393">
    <property type="entry name" value="tRNA-synt_His"/>
    <property type="match status" value="2"/>
</dbReference>
<keyword evidence="5" id="KW-1185">Reference proteome</keyword>
<dbReference type="Gene3D" id="3.30.930.10">
    <property type="entry name" value="Bira Bifunctional Protein, Domain 2"/>
    <property type="match status" value="3"/>
</dbReference>
<evidence type="ECO:0000256" key="1">
    <source>
        <dbReference type="ARBA" id="ARBA00012815"/>
    </source>
</evidence>
<reference evidence="4" key="1">
    <citation type="submission" date="2021-06" db="EMBL/GenBank/DDBJ databases">
        <authorList>
            <person name="Kallberg Y."/>
            <person name="Tangrot J."/>
            <person name="Rosling A."/>
        </authorList>
    </citation>
    <scope>NUCLEOTIDE SEQUENCE</scope>
    <source>
        <strain evidence="4">FL130A</strain>
    </source>
</reference>
<dbReference type="PANTHER" id="PTHR43707">
    <property type="entry name" value="HISTIDYL-TRNA SYNTHETASE"/>
    <property type="match status" value="1"/>
</dbReference>
<comment type="catalytic activity">
    <reaction evidence="2">
        <text>tRNA(His) + L-histidine + ATP = L-histidyl-tRNA(His) + AMP + diphosphate + H(+)</text>
        <dbReference type="Rhea" id="RHEA:17313"/>
        <dbReference type="Rhea" id="RHEA-COMP:9665"/>
        <dbReference type="Rhea" id="RHEA-COMP:9689"/>
        <dbReference type="ChEBI" id="CHEBI:15378"/>
        <dbReference type="ChEBI" id="CHEBI:30616"/>
        <dbReference type="ChEBI" id="CHEBI:33019"/>
        <dbReference type="ChEBI" id="CHEBI:57595"/>
        <dbReference type="ChEBI" id="CHEBI:78442"/>
        <dbReference type="ChEBI" id="CHEBI:78527"/>
        <dbReference type="ChEBI" id="CHEBI:456215"/>
        <dbReference type="EC" id="6.1.1.21"/>
    </reaction>
</comment>
<dbReference type="OrthoDB" id="1906957at2759"/>
<dbReference type="PANTHER" id="PTHR43707:SF1">
    <property type="entry name" value="HISTIDINE--TRNA LIGASE, MITOCHONDRIAL-RELATED"/>
    <property type="match status" value="1"/>
</dbReference>